<name>A0A8S3CXV9_9BILA</name>
<accession>A0A8S3CXV9</accession>
<dbReference type="Proteomes" id="UP000676336">
    <property type="component" value="Unassembled WGS sequence"/>
</dbReference>
<proteinExistence type="predicted"/>
<dbReference type="AlphaFoldDB" id="A0A8S3CXV9"/>
<comment type="caution">
    <text evidence="2">The sequence shown here is derived from an EMBL/GenBank/DDBJ whole genome shotgun (WGS) entry which is preliminary data.</text>
</comment>
<dbReference type="EMBL" id="CAJOBI010191585">
    <property type="protein sequence ID" value="CAF4962978.1"/>
    <property type="molecule type" value="Genomic_DNA"/>
</dbReference>
<reference evidence="2" key="1">
    <citation type="submission" date="2021-02" db="EMBL/GenBank/DDBJ databases">
        <authorList>
            <person name="Nowell W R."/>
        </authorList>
    </citation>
    <scope>NUCLEOTIDE SEQUENCE</scope>
</reference>
<gene>
    <name evidence="1" type="ORF">SMN809_LOCUS41896</name>
    <name evidence="2" type="ORF">SMN809_LOCUS54717</name>
</gene>
<evidence type="ECO:0000313" key="2">
    <source>
        <dbReference type="EMBL" id="CAF4962978.1"/>
    </source>
</evidence>
<sequence>MISVSFSELTVSIVSEALVNKVARNIGKAIQLFAAKCEQS</sequence>
<evidence type="ECO:0000313" key="3">
    <source>
        <dbReference type="Proteomes" id="UP000676336"/>
    </source>
</evidence>
<evidence type="ECO:0000313" key="1">
    <source>
        <dbReference type="EMBL" id="CAF4671211.1"/>
    </source>
</evidence>
<feature type="non-terminal residue" evidence="2">
    <location>
        <position position="1"/>
    </location>
</feature>
<dbReference type="EMBL" id="CAJOBI010119482">
    <property type="protein sequence ID" value="CAF4671211.1"/>
    <property type="molecule type" value="Genomic_DNA"/>
</dbReference>
<organism evidence="2 3">
    <name type="scientific">Rotaria magnacalcarata</name>
    <dbReference type="NCBI Taxonomy" id="392030"/>
    <lineage>
        <taxon>Eukaryota</taxon>
        <taxon>Metazoa</taxon>
        <taxon>Spiralia</taxon>
        <taxon>Gnathifera</taxon>
        <taxon>Rotifera</taxon>
        <taxon>Eurotatoria</taxon>
        <taxon>Bdelloidea</taxon>
        <taxon>Philodinida</taxon>
        <taxon>Philodinidae</taxon>
        <taxon>Rotaria</taxon>
    </lineage>
</organism>
<protein>
    <submittedName>
        <fullName evidence="2">Uncharacterized protein</fullName>
    </submittedName>
</protein>